<dbReference type="RefSeq" id="XP_021871098.1">
    <property type="nucleotide sequence ID" value="XM_022018187.1"/>
</dbReference>
<dbReference type="Proteomes" id="UP000193218">
    <property type="component" value="Unassembled WGS sequence"/>
</dbReference>
<evidence type="ECO:0008006" key="3">
    <source>
        <dbReference type="Google" id="ProtNLM"/>
    </source>
</evidence>
<organism evidence="1 2">
    <name type="scientific">Kockovaella imperatae</name>
    <dbReference type="NCBI Taxonomy" id="4999"/>
    <lineage>
        <taxon>Eukaryota</taxon>
        <taxon>Fungi</taxon>
        <taxon>Dikarya</taxon>
        <taxon>Basidiomycota</taxon>
        <taxon>Agaricomycotina</taxon>
        <taxon>Tremellomycetes</taxon>
        <taxon>Tremellales</taxon>
        <taxon>Cuniculitremaceae</taxon>
        <taxon>Kockovaella</taxon>
    </lineage>
</organism>
<keyword evidence="2" id="KW-1185">Reference proteome</keyword>
<dbReference type="AlphaFoldDB" id="A0A1Y1UG67"/>
<comment type="caution">
    <text evidence="1">The sequence shown here is derived from an EMBL/GenBank/DDBJ whole genome shotgun (WGS) entry which is preliminary data.</text>
</comment>
<dbReference type="GeneID" id="33559996"/>
<sequence>MTRHKKTARKSNPPVKLEGTNLLIHPKYNDQTADCVLISSDGYIFFVASHFVLSARIEFVDSQIEHSSIIYFFLDLATGTDETKSYDDPYEISNLLEFCRKWIVSNTIRQAALGKLLAFEDLGDMVFAFVLALKHDAKDLAMKLLPQLEKCTWSSDQDGGIVIDKHVLDPIYMPPGYFQCLPRLYVWCLGRAAREWMEDGGSFKDMLEDAILIWNEQKPGRYPNYYPDLVVNDEDA</sequence>
<gene>
    <name evidence="1" type="ORF">BD324DRAFT_650673</name>
</gene>
<dbReference type="EMBL" id="NBSH01000006">
    <property type="protein sequence ID" value="ORX37060.1"/>
    <property type="molecule type" value="Genomic_DNA"/>
</dbReference>
<dbReference type="InParanoid" id="A0A1Y1UG67"/>
<name>A0A1Y1UG67_9TREE</name>
<proteinExistence type="predicted"/>
<reference evidence="1 2" key="1">
    <citation type="submission" date="2017-03" db="EMBL/GenBank/DDBJ databases">
        <title>Widespread Adenine N6-methylation of Active Genes in Fungi.</title>
        <authorList>
            <consortium name="DOE Joint Genome Institute"/>
            <person name="Mondo S.J."/>
            <person name="Dannebaum R.O."/>
            <person name="Kuo R.C."/>
            <person name="Louie K.B."/>
            <person name="Bewick A.J."/>
            <person name="Labutti K."/>
            <person name="Haridas S."/>
            <person name="Kuo A."/>
            <person name="Salamov A."/>
            <person name="Ahrendt S.R."/>
            <person name="Lau R."/>
            <person name="Bowen B.P."/>
            <person name="Lipzen A."/>
            <person name="Sullivan W."/>
            <person name="Andreopoulos W.B."/>
            <person name="Clum A."/>
            <person name="Lindquist E."/>
            <person name="Daum C."/>
            <person name="Northen T.R."/>
            <person name="Ramamoorthy G."/>
            <person name="Schmitz R.J."/>
            <person name="Gryganskyi A."/>
            <person name="Culley D."/>
            <person name="Magnuson J."/>
            <person name="James T.Y."/>
            <person name="O'Malley M.A."/>
            <person name="Stajich J.E."/>
            <person name="Spatafora J.W."/>
            <person name="Visel A."/>
            <person name="Grigoriev I.V."/>
        </authorList>
    </citation>
    <scope>NUCLEOTIDE SEQUENCE [LARGE SCALE GENOMIC DNA]</scope>
    <source>
        <strain evidence="1 2">NRRL Y-17943</strain>
    </source>
</reference>
<evidence type="ECO:0000313" key="1">
    <source>
        <dbReference type="EMBL" id="ORX37060.1"/>
    </source>
</evidence>
<accession>A0A1Y1UG67</accession>
<protein>
    <recommendedName>
        <fullName evidence="3">BTB domain-containing protein</fullName>
    </recommendedName>
</protein>
<evidence type="ECO:0000313" key="2">
    <source>
        <dbReference type="Proteomes" id="UP000193218"/>
    </source>
</evidence>